<feature type="region of interest" description="Disordered" evidence="4">
    <location>
        <begin position="514"/>
        <end position="542"/>
    </location>
</feature>
<feature type="compositionally biased region" description="Polar residues" evidence="4">
    <location>
        <begin position="342"/>
        <end position="353"/>
    </location>
</feature>
<proteinExistence type="predicted"/>
<dbReference type="Gene3D" id="1.10.238.10">
    <property type="entry name" value="EF-hand"/>
    <property type="match status" value="4"/>
</dbReference>
<dbReference type="GO" id="GO:0005509">
    <property type="term" value="F:calcium ion binding"/>
    <property type="evidence" value="ECO:0007669"/>
    <property type="project" value="InterPro"/>
</dbReference>
<feature type="coiled-coil region" evidence="3">
    <location>
        <begin position="295"/>
        <end position="329"/>
    </location>
</feature>
<feature type="region of interest" description="Disordered" evidence="4">
    <location>
        <begin position="642"/>
        <end position="688"/>
    </location>
</feature>
<reference evidence="6" key="2">
    <citation type="submission" date="2018-10" db="EMBL/GenBank/DDBJ databases">
        <title>Effector identification in a new, highly contiguous assembly of the strawberry crown rot pathogen Phytophthora cactorum.</title>
        <authorList>
            <person name="Armitage A.D."/>
            <person name="Nellist C.F."/>
            <person name="Bates H."/>
            <person name="Vickerstaff R.J."/>
            <person name="Harrison R.J."/>
        </authorList>
    </citation>
    <scope>NUCLEOTIDE SEQUENCE</scope>
    <source>
        <strain evidence="6">15-7</strain>
        <strain evidence="7">4032</strain>
        <strain evidence="8">4040</strain>
        <strain evidence="9">P415</strain>
        <strain evidence="10">P421</strain>
    </source>
</reference>
<evidence type="ECO:0000313" key="8">
    <source>
        <dbReference type="EMBL" id="KAG2911964.1"/>
    </source>
</evidence>
<feature type="domain" description="EF-hand" evidence="5">
    <location>
        <begin position="568"/>
        <end position="603"/>
    </location>
</feature>
<feature type="domain" description="EF-hand" evidence="5">
    <location>
        <begin position="863"/>
        <end position="898"/>
    </location>
</feature>
<evidence type="ECO:0000313" key="12">
    <source>
        <dbReference type="Proteomes" id="UP000251314"/>
    </source>
</evidence>
<gene>
    <name evidence="11" type="ORF">PC110_g17234</name>
    <name evidence="6" type="ORF">PC113_g17810</name>
    <name evidence="7" type="ORF">PC115_g20330</name>
    <name evidence="8" type="ORF">PC117_g19029</name>
    <name evidence="9" type="ORF">PC118_g17585</name>
    <name evidence="10" type="ORF">PC129_g19684</name>
</gene>
<reference evidence="11 12" key="1">
    <citation type="submission" date="2018-01" db="EMBL/GenBank/DDBJ databases">
        <title>Draft genome of the strawberry crown rot pathogen Phytophthora cactorum.</title>
        <authorList>
            <person name="Armitage A.D."/>
            <person name="Lysoe E."/>
            <person name="Nellist C.F."/>
            <person name="Harrison R.J."/>
            <person name="Brurberg M.B."/>
        </authorList>
    </citation>
    <scope>NUCLEOTIDE SEQUENCE [LARGE SCALE GENOMIC DNA]</scope>
    <source>
        <strain evidence="11 12">10300</strain>
    </source>
</reference>
<dbReference type="VEuPathDB" id="FungiDB:PC110_g17234"/>
<feature type="domain" description="EF-hand" evidence="5">
    <location>
        <begin position="1155"/>
        <end position="1190"/>
    </location>
</feature>
<dbReference type="PROSITE" id="PS00018">
    <property type="entry name" value="EF_HAND_1"/>
    <property type="match status" value="5"/>
</dbReference>
<evidence type="ECO:0000259" key="5">
    <source>
        <dbReference type="PROSITE" id="PS50222"/>
    </source>
</evidence>
<feature type="compositionally biased region" description="Basic and acidic residues" evidence="4">
    <location>
        <begin position="655"/>
        <end position="669"/>
    </location>
</feature>
<keyword evidence="2" id="KW-0106">Calcium</keyword>
<keyword evidence="12" id="KW-1185">Reference proteome</keyword>
<evidence type="ECO:0000256" key="3">
    <source>
        <dbReference type="SAM" id="Coils"/>
    </source>
</evidence>
<dbReference type="SMART" id="SM00054">
    <property type="entry name" value="EFh"/>
    <property type="match status" value="7"/>
</dbReference>
<dbReference type="InterPro" id="IPR018247">
    <property type="entry name" value="EF_Hand_1_Ca_BS"/>
</dbReference>
<dbReference type="PANTHER" id="PTHR23050">
    <property type="entry name" value="CALCIUM BINDING PROTEIN"/>
    <property type="match status" value="1"/>
</dbReference>
<dbReference type="CDD" id="cd00051">
    <property type="entry name" value="EFh"/>
    <property type="match status" value="1"/>
</dbReference>
<dbReference type="InterPro" id="IPR002048">
    <property type="entry name" value="EF_hand_dom"/>
</dbReference>
<evidence type="ECO:0000256" key="2">
    <source>
        <dbReference type="ARBA" id="ARBA00022837"/>
    </source>
</evidence>
<feature type="compositionally biased region" description="Low complexity" evidence="4">
    <location>
        <begin position="1268"/>
        <end position="1282"/>
    </location>
</feature>
<comment type="caution">
    <text evidence="11">The sequence shown here is derived from an EMBL/GenBank/DDBJ whole genome shotgun (WGS) entry which is preliminary data.</text>
</comment>
<dbReference type="InterPro" id="IPR050145">
    <property type="entry name" value="Centrin_CML-like"/>
</dbReference>
<feature type="coiled-coil region" evidence="3">
    <location>
        <begin position="387"/>
        <end position="414"/>
    </location>
</feature>
<dbReference type="EMBL" id="RCMG01000793">
    <property type="protein sequence ID" value="KAG2847237.1"/>
    <property type="molecule type" value="Genomic_DNA"/>
</dbReference>
<dbReference type="STRING" id="29920.A0A329RPV0"/>
<evidence type="ECO:0000256" key="1">
    <source>
        <dbReference type="ARBA" id="ARBA00022737"/>
    </source>
</evidence>
<feature type="region of interest" description="Disordered" evidence="4">
    <location>
        <begin position="339"/>
        <end position="380"/>
    </location>
</feature>
<evidence type="ECO:0000313" key="11">
    <source>
        <dbReference type="EMBL" id="RAW26360.1"/>
    </source>
</evidence>
<feature type="domain" description="EF-hand" evidence="5">
    <location>
        <begin position="939"/>
        <end position="974"/>
    </location>
</feature>
<dbReference type="EMBL" id="RCMK01000802">
    <property type="protein sequence ID" value="KAG2911964.1"/>
    <property type="molecule type" value="Genomic_DNA"/>
</dbReference>
<dbReference type="Proteomes" id="UP000697107">
    <property type="component" value="Unassembled WGS sequence"/>
</dbReference>
<dbReference type="SUPFAM" id="SSF47473">
    <property type="entry name" value="EF-hand"/>
    <property type="match status" value="3"/>
</dbReference>
<evidence type="ECO:0000256" key="4">
    <source>
        <dbReference type="SAM" id="MobiDB-lite"/>
    </source>
</evidence>
<dbReference type="Proteomes" id="UP000736787">
    <property type="component" value="Unassembled WGS sequence"/>
</dbReference>
<dbReference type="Pfam" id="PF13815">
    <property type="entry name" value="Dzip-like_N"/>
    <property type="match status" value="1"/>
</dbReference>
<feature type="compositionally biased region" description="Acidic residues" evidence="4">
    <location>
        <begin position="1255"/>
        <end position="1267"/>
    </location>
</feature>
<dbReference type="OrthoDB" id="26525at2759"/>
<dbReference type="Pfam" id="PF13202">
    <property type="entry name" value="EF-hand_5"/>
    <property type="match status" value="2"/>
</dbReference>
<protein>
    <recommendedName>
        <fullName evidence="5">EF-hand domain-containing protein</fullName>
    </recommendedName>
</protein>
<dbReference type="EMBL" id="RCML01000806">
    <property type="protein sequence ID" value="KAG2969183.1"/>
    <property type="molecule type" value="Genomic_DNA"/>
</dbReference>
<dbReference type="Proteomes" id="UP000774804">
    <property type="component" value="Unassembled WGS sequence"/>
</dbReference>
<accession>A0A329RPV0</accession>
<dbReference type="EMBL" id="MJFZ01000658">
    <property type="protein sequence ID" value="RAW26360.1"/>
    <property type="molecule type" value="Genomic_DNA"/>
</dbReference>
<dbReference type="Proteomes" id="UP000760860">
    <property type="component" value="Unassembled WGS sequence"/>
</dbReference>
<keyword evidence="3" id="KW-0175">Coiled coil</keyword>
<dbReference type="EMBL" id="RCMV01001295">
    <property type="protein sequence ID" value="KAG3209300.1"/>
    <property type="molecule type" value="Genomic_DNA"/>
</dbReference>
<name>A0A329RPV0_9STRA</name>
<dbReference type="Proteomes" id="UP000735874">
    <property type="component" value="Unassembled WGS sequence"/>
</dbReference>
<dbReference type="EMBL" id="RCMI01001267">
    <property type="protein sequence ID" value="KAG2887474.1"/>
    <property type="molecule type" value="Genomic_DNA"/>
</dbReference>
<dbReference type="PROSITE" id="PS50222">
    <property type="entry name" value="EF_HAND_2"/>
    <property type="match status" value="5"/>
</dbReference>
<organism evidence="11 12">
    <name type="scientific">Phytophthora cactorum</name>
    <dbReference type="NCBI Taxonomy" id="29920"/>
    <lineage>
        <taxon>Eukaryota</taxon>
        <taxon>Sar</taxon>
        <taxon>Stramenopiles</taxon>
        <taxon>Oomycota</taxon>
        <taxon>Peronosporomycetes</taxon>
        <taxon>Peronosporales</taxon>
        <taxon>Peronosporaceae</taxon>
        <taxon>Phytophthora</taxon>
    </lineage>
</organism>
<dbReference type="InterPro" id="IPR032714">
    <property type="entry name" value="DZIP1_N"/>
</dbReference>
<dbReference type="Proteomes" id="UP000251314">
    <property type="component" value="Unassembled WGS sequence"/>
</dbReference>
<evidence type="ECO:0000313" key="9">
    <source>
        <dbReference type="EMBL" id="KAG2969183.1"/>
    </source>
</evidence>
<feature type="domain" description="EF-hand" evidence="5">
    <location>
        <begin position="724"/>
        <end position="759"/>
    </location>
</feature>
<dbReference type="InterPro" id="IPR011992">
    <property type="entry name" value="EF-hand-dom_pair"/>
</dbReference>
<evidence type="ECO:0000313" key="10">
    <source>
        <dbReference type="EMBL" id="KAG3209300.1"/>
    </source>
</evidence>
<evidence type="ECO:0000313" key="6">
    <source>
        <dbReference type="EMBL" id="KAG2847237.1"/>
    </source>
</evidence>
<sequence length="1301" mass="146418">MEAWTATQVRALAATGLASSHLQPFIRLLYKDPRRVNGDRRSRTILVESREADDDVVCRRQRERNGKYTAMWTDNGSGEVFNVHSVVDWVELQLWNHFDNGFDVFLGKASVSLHQLQEQRRDATNGDKERDSLSTGGLWFPLQTSREANGLASQLSLEIECVFTSDAKALRIREGIRKNREKKIDEQVAADDEDNVLSLVDPAFAFTQPFLPVEWALIASTSVRHVFFHSDVERLAHFRELVLYGDLDIELDQDEGLQIHEDHLTAFNLCQFSAQYLDHCVEMLSQRLEGYSDDYRTLADTKARLSRKNKALKAQRRRLQKEHDDLDLLVTTYQRVLEKNGDTTVPSDQRSQPPTSPCAKSPPVSPPLSPTGSISSKKPVFLKTWEEREHERRMEKEISKAQRIEEEKQRIIQRVLERQQREEYDALISKFAENRKQRAAKLIQAFFRNISSVLHAQRCAAENRAATFVQAAWKRYVHVKGYPRRLEARKREIETQLMAQSEREMRQWMADMKQKQREERAMSPPMSIQSNEADEVPSPSASPSKQVVDALVATWRTLHRVFVLAHRAKGIDYHALFDELDLRKDDVIDRAELRLGARSFGVRLDRKITRALITLIRTKCGAPSKPLLVTFEQFMTGFELTPQATELRGTNPPDTKLESSTDDNAKESDTAGGTPVNDAPDMREDKSVDEEDLVMAVRAFRAAAHESATSFLTALGKSPTDYKAFREALAHVFSEFDADRNGQLDVNELVACMSSFNLQLNNDKISLLRELFVGGRDSDKVGVAEFISFVLAHSSSSDEDELGLLGHRLREAITNRVREAQAQTESVEEAVRFVFGAAYKREDQPNCSIRDFMRVLSRLRLGVTPAQLARLVVRLDRDGDRSISFDELLIWLRIRSKASPDGDLLANFGQSKGLQFAIEKAKALRVLLEKLASLASPTAPEGNLTALFRQIDRDNSGKINQEELQVFLRSQDHLSSIGEEVLIQLCGLSALPQDPAAVVAQEMMALLDLNANGVTTLKEWLTFAQHDTAQDSNDPVVIEAMRTALRESESNDPDQLMLWFSELPGAIQAATARQGEPAQMKIRVAEFKTALRAKLGGARSISMQTLDQVVGSLDQDSSGWITTSELCAWAFPPRDLEELLRLVIKCWQIEHRQSSSTDFASNLFPRFDVDGNGSLAVRELRQGFVTFGLVLSEYETRVLLVAFDLDGDGCWGKSDFLAFVNKLFPVEPVVDAPIPAHHTVENPSAHVSPRNGDDIPGDSEYSDDDLLLESGSSNGRSSAANSDEGEESVRPVDYSEDFVED</sequence>
<feature type="region of interest" description="Disordered" evidence="4">
    <location>
        <begin position="1236"/>
        <end position="1301"/>
    </location>
</feature>
<evidence type="ECO:0000313" key="7">
    <source>
        <dbReference type="EMBL" id="KAG2887474.1"/>
    </source>
</evidence>
<keyword evidence="1" id="KW-0677">Repeat</keyword>